<accession>A0AA40KVY8</accession>
<name>A0AA40KVY8_9HYME</name>
<protein>
    <submittedName>
        <fullName evidence="1">Uncharacterized protein</fullName>
    </submittedName>
</protein>
<sequence>MMSWVSATGMKWDDLLALGSRTVVQQAPTVYTPTDYQMRNSSCGSSYECVSRVNATFHVHANEASHVLPFFPPTRTPETKNPLAIYDYSKESKFGTIRAFIMLEMG</sequence>
<dbReference type="AlphaFoldDB" id="A0AA40KVY8"/>
<evidence type="ECO:0000313" key="2">
    <source>
        <dbReference type="Proteomes" id="UP001177670"/>
    </source>
</evidence>
<dbReference type="Proteomes" id="UP001177670">
    <property type="component" value="Unassembled WGS sequence"/>
</dbReference>
<gene>
    <name evidence="1" type="ORF">K0M31_007766</name>
</gene>
<keyword evidence="2" id="KW-1185">Reference proteome</keyword>
<comment type="caution">
    <text evidence="1">The sequence shown here is derived from an EMBL/GenBank/DDBJ whole genome shotgun (WGS) entry which is preliminary data.</text>
</comment>
<reference evidence="1" key="1">
    <citation type="submission" date="2021-10" db="EMBL/GenBank/DDBJ databases">
        <title>Melipona bicolor Genome sequencing and assembly.</title>
        <authorList>
            <person name="Araujo N.S."/>
            <person name="Arias M.C."/>
        </authorList>
    </citation>
    <scope>NUCLEOTIDE SEQUENCE</scope>
    <source>
        <strain evidence="1">USP_2M_L1-L4_2017</strain>
        <tissue evidence="1">Whole body</tissue>
    </source>
</reference>
<evidence type="ECO:0000313" key="1">
    <source>
        <dbReference type="EMBL" id="KAK1135000.1"/>
    </source>
</evidence>
<organism evidence="1 2">
    <name type="scientific">Melipona bicolor</name>
    <dbReference type="NCBI Taxonomy" id="60889"/>
    <lineage>
        <taxon>Eukaryota</taxon>
        <taxon>Metazoa</taxon>
        <taxon>Ecdysozoa</taxon>
        <taxon>Arthropoda</taxon>
        <taxon>Hexapoda</taxon>
        <taxon>Insecta</taxon>
        <taxon>Pterygota</taxon>
        <taxon>Neoptera</taxon>
        <taxon>Endopterygota</taxon>
        <taxon>Hymenoptera</taxon>
        <taxon>Apocrita</taxon>
        <taxon>Aculeata</taxon>
        <taxon>Apoidea</taxon>
        <taxon>Anthophila</taxon>
        <taxon>Apidae</taxon>
        <taxon>Melipona</taxon>
    </lineage>
</organism>
<dbReference type="EMBL" id="JAHYIQ010000002">
    <property type="protein sequence ID" value="KAK1135000.1"/>
    <property type="molecule type" value="Genomic_DNA"/>
</dbReference>
<proteinExistence type="predicted"/>